<dbReference type="InterPro" id="IPR023198">
    <property type="entry name" value="PGP-like_dom2"/>
</dbReference>
<dbReference type="Gene3D" id="3.40.50.1000">
    <property type="entry name" value="HAD superfamily/HAD-like"/>
    <property type="match status" value="1"/>
</dbReference>
<name>A0ABP8B7M8_9SPHI</name>
<dbReference type="NCBIfam" id="TIGR03351">
    <property type="entry name" value="PhnX-like"/>
    <property type="match status" value="1"/>
</dbReference>
<dbReference type="RefSeq" id="WP_344850244.1">
    <property type="nucleotide sequence ID" value="NZ_BAABBY010000002.1"/>
</dbReference>
<dbReference type="Proteomes" id="UP001501772">
    <property type="component" value="Unassembled WGS sequence"/>
</dbReference>
<dbReference type="InterPro" id="IPR022468">
    <property type="entry name" value="PhnX-like"/>
</dbReference>
<dbReference type="Gene3D" id="1.10.150.240">
    <property type="entry name" value="Putative phosphatase, domain 2"/>
    <property type="match status" value="1"/>
</dbReference>
<dbReference type="SUPFAM" id="SSF56784">
    <property type="entry name" value="HAD-like"/>
    <property type="match status" value="1"/>
</dbReference>
<dbReference type="PANTHER" id="PTHR43434:SF19">
    <property type="entry name" value="PHOSPHONOACETALDEHYDE HYDROLASE"/>
    <property type="match status" value="1"/>
</dbReference>
<dbReference type="InterPro" id="IPR050155">
    <property type="entry name" value="HAD-like_hydrolase_sf"/>
</dbReference>
<comment type="caution">
    <text evidence="1">The sequence shown here is derived from an EMBL/GenBank/DDBJ whole genome shotgun (WGS) entry which is preliminary data.</text>
</comment>
<dbReference type="InterPro" id="IPR023214">
    <property type="entry name" value="HAD_sf"/>
</dbReference>
<organism evidence="1 2">
    <name type="scientific">Pedobacter jeongneungensis</name>
    <dbReference type="NCBI Taxonomy" id="947309"/>
    <lineage>
        <taxon>Bacteria</taxon>
        <taxon>Pseudomonadati</taxon>
        <taxon>Bacteroidota</taxon>
        <taxon>Sphingobacteriia</taxon>
        <taxon>Sphingobacteriales</taxon>
        <taxon>Sphingobacteriaceae</taxon>
        <taxon>Pedobacter</taxon>
    </lineage>
</organism>
<dbReference type="InterPro" id="IPR041492">
    <property type="entry name" value="HAD_2"/>
</dbReference>
<dbReference type="SFLD" id="SFLDG01129">
    <property type="entry name" value="C1.5:_HAD__Beta-PGM__Phosphata"/>
    <property type="match status" value="1"/>
</dbReference>
<dbReference type="EMBL" id="BAABBY010000002">
    <property type="protein sequence ID" value="GAA4200155.1"/>
    <property type="molecule type" value="Genomic_DNA"/>
</dbReference>
<evidence type="ECO:0000313" key="2">
    <source>
        <dbReference type="Proteomes" id="UP001501772"/>
    </source>
</evidence>
<keyword evidence="2" id="KW-1185">Reference proteome</keyword>
<reference evidence="2" key="1">
    <citation type="journal article" date="2019" name="Int. J. Syst. Evol. Microbiol.">
        <title>The Global Catalogue of Microorganisms (GCM) 10K type strain sequencing project: providing services to taxonomists for standard genome sequencing and annotation.</title>
        <authorList>
            <consortium name="The Broad Institute Genomics Platform"/>
            <consortium name="The Broad Institute Genome Sequencing Center for Infectious Disease"/>
            <person name="Wu L."/>
            <person name="Ma J."/>
        </authorList>
    </citation>
    <scope>NUCLEOTIDE SEQUENCE [LARGE SCALE GENOMIC DNA]</scope>
    <source>
        <strain evidence="2">JCM 17626</strain>
    </source>
</reference>
<sequence>MKKNKIAMVVFDMAGTTVNEDNLVYKTLQKAINNAGFGFTLDQVLAQGAGKEKKQAIRSVLSTYANVTDETLTDKIYDEFIVALTNAYATEDILPQPNAVELFTELKSRNILAVLNTGYDSATANSIIKKLGWNVGREFDALVTASDVSRNRPDPDMIEFAMKNFNITDSTSVVKIGDSAIDIEEGQNAGCGLSIGITTGAHTAAQLMEAQPDLIIDNLIDLLPLID</sequence>
<dbReference type="InterPro" id="IPR036412">
    <property type="entry name" value="HAD-like_sf"/>
</dbReference>
<dbReference type="PANTHER" id="PTHR43434">
    <property type="entry name" value="PHOSPHOGLYCOLATE PHOSPHATASE"/>
    <property type="match status" value="1"/>
</dbReference>
<evidence type="ECO:0000313" key="1">
    <source>
        <dbReference type="EMBL" id="GAA4200155.1"/>
    </source>
</evidence>
<protein>
    <submittedName>
        <fullName evidence="1">Phosphonatase-like hydrolase</fullName>
    </submittedName>
</protein>
<accession>A0ABP8B7M8</accession>
<dbReference type="SFLD" id="SFLDS00003">
    <property type="entry name" value="Haloacid_Dehalogenase"/>
    <property type="match status" value="1"/>
</dbReference>
<dbReference type="SFLD" id="SFLDG01135">
    <property type="entry name" value="C1.5.6:_HAD__Beta-PGM__Phospha"/>
    <property type="match status" value="1"/>
</dbReference>
<proteinExistence type="predicted"/>
<dbReference type="Pfam" id="PF13419">
    <property type="entry name" value="HAD_2"/>
    <property type="match status" value="1"/>
</dbReference>
<gene>
    <name evidence="1" type="ORF">GCM10022289_11600</name>
</gene>